<keyword evidence="3" id="KW-0813">Transport</keyword>
<evidence type="ECO:0000256" key="1">
    <source>
        <dbReference type="ARBA" id="ARBA00004193"/>
    </source>
</evidence>
<organism evidence="8 9">
    <name type="scientific">Gracilibacillus ureilyticus</name>
    <dbReference type="NCBI Taxonomy" id="531814"/>
    <lineage>
        <taxon>Bacteria</taxon>
        <taxon>Bacillati</taxon>
        <taxon>Bacillota</taxon>
        <taxon>Bacilli</taxon>
        <taxon>Bacillales</taxon>
        <taxon>Bacillaceae</taxon>
        <taxon>Gracilibacillus</taxon>
    </lineage>
</organism>
<dbReference type="PANTHER" id="PTHR30532:SF24">
    <property type="entry name" value="FERRIC ENTEROBACTIN-BINDING PERIPLASMIC PROTEIN FEPB"/>
    <property type="match status" value="1"/>
</dbReference>
<reference evidence="8 9" key="1">
    <citation type="submission" date="2016-10" db="EMBL/GenBank/DDBJ databases">
        <authorList>
            <person name="de Groot N.N."/>
        </authorList>
    </citation>
    <scope>NUCLEOTIDE SEQUENCE [LARGE SCALE GENOMIC DNA]</scope>
    <source>
        <strain evidence="8 9">CGMCC 1.7727</strain>
    </source>
</reference>
<dbReference type="PROSITE" id="PS50983">
    <property type="entry name" value="FE_B12_PBP"/>
    <property type="match status" value="1"/>
</dbReference>
<comment type="subcellular location">
    <subcellularLocation>
        <location evidence="1">Cell membrane</location>
        <topology evidence="1">Lipid-anchor</topology>
    </subcellularLocation>
</comment>
<gene>
    <name evidence="8" type="ORF">SAMN04487944_10233</name>
</gene>
<dbReference type="GO" id="GO:1901678">
    <property type="term" value="P:iron coordination entity transport"/>
    <property type="evidence" value="ECO:0007669"/>
    <property type="project" value="UniProtKB-ARBA"/>
</dbReference>
<feature type="region of interest" description="Disordered" evidence="5">
    <location>
        <begin position="29"/>
        <end position="67"/>
    </location>
</feature>
<proteinExistence type="inferred from homology"/>
<evidence type="ECO:0000313" key="8">
    <source>
        <dbReference type="EMBL" id="SER24221.1"/>
    </source>
</evidence>
<dbReference type="PANTHER" id="PTHR30532">
    <property type="entry name" value="IRON III DICITRATE-BINDING PERIPLASMIC PROTEIN"/>
    <property type="match status" value="1"/>
</dbReference>
<dbReference type="Pfam" id="PF01497">
    <property type="entry name" value="Peripla_BP_2"/>
    <property type="match status" value="1"/>
</dbReference>
<accession>A0A1H9ML00</accession>
<dbReference type="STRING" id="531814.SAMN04487944_10233"/>
<evidence type="ECO:0000256" key="4">
    <source>
        <dbReference type="ARBA" id="ARBA00022729"/>
    </source>
</evidence>
<evidence type="ECO:0000256" key="6">
    <source>
        <dbReference type="SAM" id="SignalP"/>
    </source>
</evidence>
<feature type="chain" id="PRO_5039280491" evidence="6">
    <location>
        <begin position="27"/>
        <end position="370"/>
    </location>
</feature>
<sequence length="370" mass="40343">MRKNQKILISALFIFAVMMLTLIGCSADDANSESADDHSTSAEAADNETENEEESTGENTNTEEGAEYPITIEHAFGETVIESKPERVATIQWANHDVVLALGVEPVGFSAANYGVQDDSGLLPWTKEKLDELGVENPNIFQDTDGLDFEAISDSNPDVILAAYSGITQEDYDILSEIAPVVAYQDGPWVTTWREQVLLNAKGMGMEEEGEQLIEETEQLIQEKASEYPELKGTKVVWLNFSADDMSQLHLYTPTDPRGAFFIELGMEYPESVINAIEDESSYSLKLSAENADILHDADIIVGYGGEDLYEAVKADPLLGEIPAIERGSVVFIGNGTALAASGNPNPLSIAYTIDEYLQLIGEAISKVNE</sequence>
<dbReference type="GO" id="GO:0030288">
    <property type="term" value="C:outer membrane-bounded periplasmic space"/>
    <property type="evidence" value="ECO:0007669"/>
    <property type="project" value="TreeGrafter"/>
</dbReference>
<name>A0A1H9ML00_9BACI</name>
<dbReference type="GO" id="GO:0005886">
    <property type="term" value="C:plasma membrane"/>
    <property type="evidence" value="ECO:0007669"/>
    <property type="project" value="UniProtKB-SubCell"/>
</dbReference>
<dbReference type="EMBL" id="FOGL01000002">
    <property type="protein sequence ID" value="SER24221.1"/>
    <property type="molecule type" value="Genomic_DNA"/>
</dbReference>
<feature type="compositionally biased region" description="Acidic residues" evidence="5">
    <location>
        <begin position="45"/>
        <end position="56"/>
    </location>
</feature>
<keyword evidence="4 6" id="KW-0732">Signal</keyword>
<keyword evidence="9" id="KW-1185">Reference proteome</keyword>
<feature type="domain" description="Fe/B12 periplasmic-binding" evidence="7">
    <location>
        <begin position="87"/>
        <end position="365"/>
    </location>
</feature>
<feature type="signal peptide" evidence="6">
    <location>
        <begin position="1"/>
        <end position="26"/>
    </location>
</feature>
<dbReference type="Proteomes" id="UP000199687">
    <property type="component" value="Unassembled WGS sequence"/>
</dbReference>
<comment type="similarity">
    <text evidence="2">Belongs to the bacterial solute-binding protein 8 family.</text>
</comment>
<evidence type="ECO:0000313" key="9">
    <source>
        <dbReference type="Proteomes" id="UP000199687"/>
    </source>
</evidence>
<dbReference type="InterPro" id="IPR002491">
    <property type="entry name" value="ABC_transptr_periplasmic_BD"/>
</dbReference>
<dbReference type="PROSITE" id="PS51257">
    <property type="entry name" value="PROKAR_LIPOPROTEIN"/>
    <property type="match status" value="1"/>
</dbReference>
<dbReference type="SUPFAM" id="SSF53807">
    <property type="entry name" value="Helical backbone' metal receptor"/>
    <property type="match status" value="1"/>
</dbReference>
<protein>
    <submittedName>
        <fullName evidence="8">Iron complex transport system substrate-binding protein</fullName>
    </submittedName>
</protein>
<dbReference type="RefSeq" id="WP_425431914.1">
    <property type="nucleotide sequence ID" value="NZ_FOGL01000002.1"/>
</dbReference>
<evidence type="ECO:0000256" key="2">
    <source>
        <dbReference type="ARBA" id="ARBA00008814"/>
    </source>
</evidence>
<dbReference type="AlphaFoldDB" id="A0A1H9ML00"/>
<evidence type="ECO:0000256" key="5">
    <source>
        <dbReference type="SAM" id="MobiDB-lite"/>
    </source>
</evidence>
<evidence type="ECO:0000256" key="3">
    <source>
        <dbReference type="ARBA" id="ARBA00022448"/>
    </source>
</evidence>
<dbReference type="InterPro" id="IPR051313">
    <property type="entry name" value="Bact_iron-sidero_bind"/>
</dbReference>
<dbReference type="Gene3D" id="3.40.50.1980">
    <property type="entry name" value="Nitrogenase molybdenum iron protein domain"/>
    <property type="match status" value="2"/>
</dbReference>
<evidence type="ECO:0000259" key="7">
    <source>
        <dbReference type="PROSITE" id="PS50983"/>
    </source>
</evidence>